<gene>
    <name evidence="6" type="ORF">MNB_SV-15-1223</name>
</gene>
<evidence type="ECO:0000313" key="6">
    <source>
        <dbReference type="EMBL" id="SHO81677.1"/>
    </source>
</evidence>
<proteinExistence type="predicted"/>
<dbReference type="Gene3D" id="1.10.8.260">
    <property type="entry name" value="HI0933 insert domain-like"/>
    <property type="match status" value="1"/>
</dbReference>
<dbReference type="InterPro" id="IPR004792">
    <property type="entry name" value="BaiN-like"/>
</dbReference>
<keyword evidence="2" id="KW-0285">Flavoprotein</keyword>
<dbReference type="EMBL" id="FRYL01000045">
    <property type="protein sequence ID" value="SHO81677.1"/>
    <property type="molecule type" value="Genomic_DNA"/>
</dbReference>
<dbReference type="Gene3D" id="3.50.50.60">
    <property type="entry name" value="FAD/NAD(P)-binding domain"/>
    <property type="match status" value="1"/>
</dbReference>
<name>A0A1W1ELF6_9ZZZZ</name>
<dbReference type="Pfam" id="PF03486">
    <property type="entry name" value="HI0933_like"/>
    <property type="match status" value="1"/>
</dbReference>
<comment type="cofactor">
    <cofactor evidence="1">
        <name>FAD</name>
        <dbReference type="ChEBI" id="CHEBI:57692"/>
    </cofactor>
</comment>
<dbReference type="SUPFAM" id="SSF160996">
    <property type="entry name" value="HI0933 insert domain-like"/>
    <property type="match status" value="1"/>
</dbReference>
<dbReference type="InterPro" id="IPR023166">
    <property type="entry name" value="BaiN-like_dom_sf"/>
</dbReference>
<feature type="domain" description="RsdA/BaiN/AoA(So)-like Rossmann fold-like" evidence="4">
    <location>
        <begin position="1"/>
        <end position="356"/>
    </location>
</feature>
<evidence type="ECO:0000256" key="2">
    <source>
        <dbReference type="ARBA" id="ARBA00022630"/>
    </source>
</evidence>
<dbReference type="InterPro" id="IPR057661">
    <property type="entry name" value="RsdA/BaiN/AoA(So)_Rossmann"/>
</dbReference>
<evidence type="ECO:0000256" key="3">
    <source>
        <dbReference type="ARBA" id="ARBA00022827"/>
    </source>
</evidence>
<evidence type="ECO:0000259" key="4">
    <source>
        <dbReference type="Pfam" id="PF03486"/>
    </source>
</evidence>
<sequence length="357" mass="39409">MGKKLLITGNGRCNITNSDIDIKYFHSHNMEFISNTLFDFDTINSILEGIGIILSISSDGKVYPMSMQGKSVVDILYYEAISLGVDIKLNQEILNVSKDLEEFIITTTTNKFKASSLIIATGSSAYPQLGASSIGLDIASSFGHNIITPYPSLVQLTTTKPIKILSGYRQRAIIKLLSNGSVVQECEGDVLFTNYGVSGVAILDISYRASIGMANYEYMELSINLLGNLNINHLKVDKSSNKPIKLWLSSFIHQKLAQTILSQNSLLEKVEKDITTKDIKKIIYSLKNFKVEIDGTRGEKGAEVMSGGVDTKELNYDMSSKIVKNLYFIGEVVDVVGDRGGYNLHWAWSSALRVAKF</sequence>
<dbReference type="Pfam" id="PF22780">
    <property type="entry name" value="HI0933_like_1st"/>
    <property type="match status" value="1"/>
</dbReference>
<dbReference type="PANTHER" id="PTHR42887">
    <property type="entry name" value="OS12G0638800 PROTEIN"/>
    <property type="match status" value="1"/>
</dbReference>
<protein>
    <submittedName>
        <fullName evidence="6">NAD(FAD)-utilizing dehydrogenases</fullName>
    </submittedName>
</protein>
<dbReference type="NCBIfam" id="TIGR00275">
    <property type="entry name" value="aminoacetone oxidase family FAD-binding enzyme"/>
    <property type="match status" value="1"/>
</dbReference>
<keyword evidence="3" id="KW-0274">FAD</keyword>
<feature type="domain" description="RsdA/BaiN/AoA(So)-like insert" evidence="5">
    <location>
        <begin position="150"/>
        <end position="304"/>
    </location>
</feature>
<dbReference type="Gene3D" id="2.40.30.10">
    <property type="entry name" value="Translation factors"/>
    <property type="match status" value="1"/>
</dbReference>
<dbReference type="InterPro" id="IPR036188">
    <property type="entry name" value="FAD/NAD-bd_sf"/>
</dbReference>
<evidence type="ECO:0000256" key="1">
    <source>
        <dbReference type="ARBA" id="ARBA00001974"/>
    </source>
</evidence>
<dbReference type="SUPFAM" id="SSF51905">
    <property type="entry name" value="FAD/NAD(P)-binding domain"/>
    <property type="match status" value="1"/>
</dbReference>
<evidence type="ECO:0000259" key="5">
    <source>
        <dbReference type="Pfam" id="PF22780"/>
    </source>
</evidence>
<dbReference type="AlphaFoldDB" id="A0A1W1ELF6"/>
<accession>A0A1W1ELF6</accession>
<dbReference type="InterPro" id="IPR055178">
    <property type="entry name" value="RsdA/BaiN/AoA(So)-like_dom"/>
</dbReference>
<reference evidence="6" key="1">
    <citation type="submission" date="2016-10" db="EMBL/GenBank/DDBJ databases">
        <authorList>
            <person name="de Groot N.N."/>
        </authorList>
    </citation>
    <scope>NUCLEOTIDE SEQUENCE</scope>
</reference>
<dbReference type="PANTHER" id="PTHR42887:SF2">
    <property type="entry name" value="OS12G0638800 PROTEIN"/>
    <property type="match status" value="1"/>
</dbReference>
<organism evidence="6">
    <name type="scientific">hydrothermal vent metagenome</name>
    <dbReference type="NCBI Taxonomy" id="652676"/>
    <lineage>
        <taxon>unclassified sequences</taxon>
        <taxon>metagenomes</taxon>
        <taxon>ecological metagenomes</taxon>
    </lineage>
</organism>